<evidence type="ECO:0000256" key="1">
    <source>
        <dbReference type="ARBA" id="ARBA00022490"/>
    </source>
</evidence>
<gene>
    <name evidence="4" type="ORF">ASZ90_020283</name>
</gene>
<dbReference type="PANTHER" id="PTHR39190">
    <property type="entry name" value="FLAGELLAR ASSEMBLY FACTOR FLIW"/>
    <property type="match status" value="1"/>
</dbReference>
<dbReference type="EMBL" id="LNQE01001924">
    <property type="protein sequence ID" value="KUG02330.1"/>
    <property type="molecule type" value="Genomic_DNA"/>
</dbReference>
<protein>
    <submittedName>
        <fullName evidence="4">Flagellar assembly factor fliw</fullName>
    </submittedName>
</protein>
<proteinExistence type="inferred from homology"/>
<dbReference type="GO" id="GO:0006417">
    <property type="term" value="P:regulation of translation"/>
    <property type="evidence" value="ECO:0007669"/>
    <property type="project" value="UniProtKB-KW"/>
</dbReference>
<dbReference type="PANTHER" id="PTHR39190:SF1">
    <property type="entry name" value="FLAGELLAR ASSEMBLY FACTOR FLIW"/>
    <property type="match status" value="1"/>
</dbReference>
<dbReference type="AlphaFoldDB" id="A0A0W8E122"/>
<dbReference type="NCBIfam" id="NF009793">
    <property type="entry name" value="PRK13285.1-1"/>
    <property type="match status" value="1"/>
</dbReference>
<reference evidence="4" key="1">
    <citation type="journal article" date="2015" name="Proc. Natl. Acad. Sci. U.S.A.">
        <title>Networks of energetic and metabolic interactions define dynamics in microbial communities.</title>
        <authorList>
            <person name="Embree M."/>
            <person name="Liu J.K."/>
            <person name="Al-Bassam M.M."/>
            <person name="Zengler K."/>
        </authorList>
    </citation>
    <scope>NUCLEOTIDE SEQUENCE</scope>
</reference>
<keyword evidence="4" id="KW-0969">Cilium</keyword>
<accession>A0A0W8E122</accession>
<keyword evidence="3" id="KW-0810">Translation regulation</keyword>
<comment type="caution">
    <text evidence="4">The sequence shown here is derived from an EMBL/GenBank/DDBJ whole genome shotgun (WGS) entry which is preliminary data.</text>
</comment>
<keyword evidence="4" id="KW-0966">Cell projection</keyword>
<dbReference type="InterPro" id="IPR024046">
    <property type="entry name" value="Flagellar_assmbl_FliW_dom_sf"/>
</dbReference>
<keyword evidence="2" id="KW-1005">Bacterial flagellum biogenesis</keyword>
<evidence type="ECO:0000256" key="3">
    <source>
        <dbReference type="ARBA" id="ARBA00022845"/>
    </source>
</evidence>
<dbReference type="SUPFAM" id="SSF141457">
    <property type="entry name" value="BH3618-like"/>
    <property type="match status" value="1"/>
</dbReference>
<sequence length="157" mass="17615">MKILKIKSKILGEMEIEESAIIHFPAGIPAFEEERRFAIIPMDEAGPFYYLQAVNRAELCLVIADPFVFFPDYQIDVPDQELQRIQAADGKNISLLSVLTIPDDFKNTTANLFAPLIIDTRSRKGIQFIPEKSVYSTRHTVFKAEPSEARAAAGQGE</sequence>
<dbReference type="Gene3D" id="2.30.290.10">
    <property type="entry name" value="BH3618-like"/>
    <property type="match status" value="1"/>
</dbReference>
<dbReference type="HAMAP" id="MF_01185">
    <property type="entry name" value="FliW"/>
    <property type="match status" value="1"/>
</dbReference>
<dbReference type="Pfam" id="PF02623">
    <property type="entry name" value="FliW"/>
    <property type="match status" value="1"/>
</dbReference>
<dbReference type="GO" id="GO:0044780">
    <property type="term" value="P:bacterial-type flagellum assembly"/>
    <property type="evidence" value="ECO:0007669"/>
    <property type="project" value="InterPro"/>
</dbReference>
<keyword evidence="1" id="KW-0963">Cytoplasm</keyword>
<organism evidence="4">
    <name type="scientific">hydrocarbon metagenome</name>
    <dbReference type="NCBI Taxonomy" id="938273"/>
    <lineage>
        <taxon>unclassified sequences</taxon>
        <taxon>metagenomes</taxon>
        <taxon>ecological metagenomes</taxon>
    </lineage>
</organism>
<evidence type="ECO:0000256" key="2">
    <source>
        <dbReference type="ARBA" id="ARBA00022795"/>
    </source>
</evidence>
<evidence type="ECO:0000313" key="4">
    <source>
        <dbReference type="EMBL" id="KUG02330.1"/>
    </source>
</evidence>
<name>A0A0W8E122_9ZZZZ</name>
<keyword evidence="4" id="KW-0282">Flagellum</keyword>
<dbReference type="InterPro" id="IPR003775">
    <property type="entry name" value="Flagellar_assembly_factor_FliW"/>
</dbReference>